<feature type="compositionally biased region" description="Polar residues" evidence="1">
    <location>
        <begin position="248"/>
        <end position="266"/>
    </location>
</feature>
<reference evidence="2" key="1">
    <citation type="submission" date="2020-05" db="EMBL/GenBank/DDBJ databases">
        <title>Phylogenomic resolution of chytrid fungi.</title>
        <authorList>
            <person name="Stajich J.E."/>
            <person name="Amses K."/>
            <person name="Simmons R."/>
            <person name="Seto K."/>
            <person name="Myers J."/>
            <person name="Bonds A."/>
            <person name="Quandt C.A."/>
            <person name="Barry K."/>
            <person name="Liu P."/>
            <person name="Grigoriev I."/>
            <person name="Longcore J.E."/>
            <person name="James T.Y."/>
        </authorList>
    </citation>
    <scope>NUCLEOTIDE SEQUENCE</scope>
    <source>
        <strain evidence="2">JEL0513</strain>
    </source>
</reference>
<keyword evidence="3" id="KW-1185">Reference proteome</keyword>
<comment type="caution">
    <text evidence="2">The sequence shown here is derived from an EMBL/GenBank/DDBJ whole genome shotgun (WGS) entry which is preliminary data.</text>
</comment>
<dbReference type="Proteomes" id="UP001211907">
    <property type="component" value="Unassembled WGS sequence"/>
</dbReference>
<name>A0AAD5XJ91_9FUNG</name>
<proteinExistence type="predicted"/>
<accession>A0AAD5XJ91</accession>
<sequence>MNSNEILLKISSIDEKIAIIKSKSPLLIEIDEACLLLSFEKKLIDLKDREQVIAKKSNQMDEKIRSINQSIPRSIDGFSRRYLDLRIKLHFFEVEAWKQEGVQVSLAQKLKAHEHEKEKNASRLSLLENISKVQRALLDQSDISIPTSLEQHYLSLKNIGISITNESSCTTSRSSSSCCKLPKLTSKGSVLSMSSSALSANQEKTNDIEKIGNTFPEISSAEGKSDATLQKHKPMPKEFRVDKPSPYNDGNSAIGSFDQVKSNDNP</sequence>
<organism evidence="2 3">
    <name type="scientific">Physocladia obscura</name>
    <dbReference type="NCBI Taxonomy" id="109957"/>
    <lineage>
        <taxon>Eukaryota</taxon>
        <taxon>Fungi</taxon>
        <taxon>Fungi incertae sedis</taxon>
        <taxon>Chytridiomycota</taxon>
        <taxon>Chytridiomycota incertae sedis</taxon>
        <taxon>Chytridiomycetes</taxon>
        <taxon>Chytridiales</taxon>
        <taxon>Chytriomycetaceae</taxon>
        <taxon>Physocladia</taxon>
    </lineage>
</organism>
<dbReference type="EMBL" id="JADGJH010000260">
    <property type="protein sequence ID" value="KAJ3132210.1"/>
    <property type="molecule type" value="Genomic_DNA"/>
</dbReference>
<evidence type="ECO:0000256" key="1">
    <source>
        <dbReference type="SAM" id="MobiDB-lite"/>
    </source>
</evidence>
<protein>
    <submittedName>
        <fullName evidence="2">Uncharacterized protein</fullName>
    </submittedName>
</protein>
<evidence type="ECO:0000313" key="3">
    <source>
        <dbReference type="Proteomes" id="UP001211907"/>
    </source>
</evidence>
<evidence type="ECO:0000313" key="2">
    <source>
        <dbReference type="EMBL" id="KAJ3132210.1"/>
    </source>
</evidence>
<dbReference type="AlphaFoldDB" id="A0AAD5XJ91"/>
<gene>
    <name evidence="2" type="ORF">HK100_005575</name>
</gene>
<feature type="region of interest" description="Disordered" evidence="1">
    <location>
        <begin position="217"/>
        <end position="266"/>
    </location>
</feature>